<gene>
    <name evidence="10" type="ORF">BV898_04699</name>
</gene>
<dbReference type="InterPro" id="IPR020894">
    <property type="entry name" value="Cadherin_CS"/>
</dbReference>
<name>A0A1W0X1Y6_HYPEX</name>
<keyword evidence="5" id="KW-1133">Transmembrane helix</keyword>
<dbReference type="InterPro" id="IPR002126">
    <property type="entry name" value="Cadherin-like_dom"/>
</dbReference>
<dbReference type="GO" id="GO:0005886">
    <property type="term" value="C:plasma membrane"/>
    <property type="evidence" value="ECO:0007669"/>
    <property type="project" value="UniProtKB-SubCell"/>
</dbReference>
<evidence type="ECO:0000256" key="5">
    <source>
        <dbReference type="ARBA" id="ARBA00022989"/>
    </source>
</evidence>
<evidence type="ECO:0000313" key="10">
    <source>
        <dbReference type="EMBL" id="OQV21495.1"/>
    </source>
</evidence>
<evidence type="ECO:0000256" key="6">
    <source>
        <dbReference type="ARBA" id="ARBA00023136"/>
    </source>
</evidence>
<keyword evidence="3" id="KW-0677">Repeat</keyword>
<dbReference type="PANTHER" id="PTHR24026:SF126">
    <property type="entry name" value="PROTOCADHERIN FAT 4"/>
    <property type="match status" value="1"/>
</dbReference>
<dbReference type="InterPro" id="IPR015919">
    <property type="entry name" value="Cadherin-like_sf"/>
</dbReference>
<keyword evidence="4 7" id="KW-0106">Calcium</keyword>
<keyword evidence="11" id="KW-1185">Reference proteome</keyword>
<dbReference type="Proteomes" id="UP000192578">
    <property type="component" value="Unassembled WGS sequence"/>
</dbReference>
<protein>
    <recommendedName>
        <fullName evidence="9">Cadherin domain-containing protein</fullName>
    </recommendedName>
</protein>
<evidence type="ECO:0000259" key="9">
    <source>
        <dbReference type="PROSITE" id="PS50268"/>
    </source>
</evidence>
<feature type="compositionally biased region" description="Basic residues" evidence="8">
    <location>
        <begin position="137"/>
        <end position="146"/>
    </location>
</feature>
<evidence type="ECO:0000256" key="3">
    <source>
        <dbReference type="ARBA" id="ARBA00022737"/>
    </source>
</evidence>
<keyword evidence="6" id="KW-0472">Membrane</keyword>
<feature type="compositionally biased region" description="Low complexity" evidence="8">
    <location>
        <begin position="147"/>
        <end position="156"/>
    </location>
</feature>
<sequence length="250" mass="28200">MKKTVSRRNATARPRELARRGVLHHSRDALGQFTVDAATGHLRSAYPLDREAASSYHLHVTAWRSPFFARTSVQVRVEDENDNAPIIGMLRGDVYEIPRSWPVGLPLLSVRAEDADAGVNGQTTFSWSRRMEERINKRRVPTRKPSKASSSSSKLLMGNLSSKGERIRFRFGPPKNCRIHFLNSMYRLSLPRIRLVNSRILNLTMQTCNQPIDFAFSHGNEAGHFGVFPDGQVYLNGSLDRAITAYYAST</sequence>
<dbReference type="Gene3D" id="2.60.40.60">
    <property type="entry name" value="Cadherins"/>
    <property type="match status" value="2"/>
</dbReference>
<evidence type="ECO:0000256" key="1">
    <source>
        <dbReference type="ARBA" id="ARBA00004370"/>
    </source>
</evidence>
<evidence type="ECO:0000256" key="8">
    <source>
        <dbReference type="SAM" id="MobiDB-lite"/>
    </source>
</evidence>
<dbReference type="PANTHER" id="PTHR24026">
    <property type="entry name" value="FAT ATYPICAL CADHERIN-RELATED"/>
    <property type="match status" value="1"/>
</dbReference>
<dbReference type="AlphaFoldDB" id="A0A1W0X1Y6"/>
<proteinExistence type="predicted"/>
<evidence type="ECO:0000256" key="4">
    <source>
        <dbReference type="ARBA" id="ARBA00022837"/>
    </source>
</evidence>
<organism evidence="10 11">
    <name type="scientific">Hypsibius exemplaris</name>
    <name type="common">Freshwater tardigrade</name>
    <dbReference type="NCBI Taxonomy" id="2072580"/>
    <lineage>
        <taxon>Eukaryota</taxon>
        <taxon>Metazoa</taxon>
        <taxon>Ecdysozoa</taxon>
        <taxon>Tardigrada</taxon>
        <taxon>Eutardigrada</taxon>
        <taxon>Parachela</taxon>
        <taxon>Hypsibioidea</taxon>
        <taxon>Hypsibiidae</taxon>
        <taxon>Hypsibius</taxon>
    </lineage>
</organism>
<dbReference type="PROSITE" id="PS50268">
    <property type="entry name" value="CADHERIN_2"/>
    <property type="match status" value="1"/>
</dbReference>
<keyword evidence="2" id="KW-0812">Transmembrane</keyword>
<reference evidence="11" key="1">
    <citation type="submission" date="2017-01" db="EMBL/GenBank/DDBJ databases">
        <title>Comparative genomics of anhydrobiosis in the tardigrade Hypsibius dujardini.</title>
        <authorList>
            <person name="Yoshida Y."/>
            <person name="Koutsovoulos G."/>
            <person name="Laetsch D."/>
            <person name="Stevens L."/>
            <person name="Kumar S."/>
            <person name="Horikawa D."/>
            <person name="Ishino K."/>
            <person name="Komine S."/>
            <person name="Tomita M."/>
            <person name="Blaxter M."/>
            <person name="Arakawa K."/>
        </authorList>
    </citation>
    <scope>NUCLEOTIDE SEQUENCE [LARGE SCALE GENOMIC DNA]</scope>
    <source>
        <strain evidence="11">Z151</strain>
    </source>
</reference>
<dbReference type="SUPFAM" id="SSF49313">
    <property type="entry name" value="Cadherin-like"/>
    <property type="match status" value="3"/>
</dbReference>
<dbReference type="SMART" id="SM00112">
    <property type="entry name" value="CA"/>
    <property type="match status" value="1"/>
</dbReference>
<dbReference type="GO" id="GO:0005509">
    <property type="term" value="F:calcium ion binding"/>
    <property type="evidence" value="ECO:0007669"/>
    <property type="project" value="UniProtKB-UniRule"/>
</dbReference>
<dbReference type="PROSITE" id="PS00232">
    <property type="entry name" value="CADHERIN_1"/>
    <property type="match status" value="1"/>
</dbReference>
<dbReference type="EMBL" id="MTYJ01000023">
    <property type="protein sequence ID" value="OQV21495.1"/>
    <property type="molecule type" value="Genomic_DNA"/>
</dbReference>
<dbReference type="OrthoDB" id="6252479at2759"/>
<feature type="region of interest" description="Disordered" evidence="8">
    <location>
        <begin position="137"/>
        <end position="156"/>
    </location>
</feature>
<feature type="domain" description="Cadherin" evidence="9">
    <location>
        <begin position="28"/>
        <end position="87"/>
    </location>
</feature>
<dbReference type="CDD" id="cd11304">
    <property type="entry name" value="Cadherin_repeat"/>
    <property type="match status" value="1"/>
</dbReference>
<comment type="subcellular location">
    <subcellularLocation>
        <location evidence="1">Membrane</location>
    </subcellularLocation>
</comment>
<dbReference type="PRINTS" id="PR00205">
    <property type="entry name" value="CADHERIN"/>
</dbReference>
<accession>A0A1W0X1Y6</accession>
<dbReference type="GO" id="GO:0007156">
    <property type="term" value="P:homophilic cell adhesion via plasma membrane adhesion molecules"/>
    <property type="evidence" value="ECO:0007669"/>
    <property type="project" value="InterPro"/>
</dbReference>
<evidence type="ECO:0000256" key="7">
    <source>
        <dbReference type="PROSITE-ProRule" id="PRU00043"/>
    </source>
</evidence>
<evidence type="ECO:0000256" key="2">
    <source>
        <dbReference type="ARBA" id="ARBA00022692"/>
    </source>
</evidence>
<evidence type="ECO:0000313" key="11">
    <source>
        <dbReference type="Proteomes" id="UP000192578"/>
    </source>
</evidence>
<comment type="caution">
    <text evidence="10">The sequence shown here is derived from an EMBL/GenBank/DDBJ whole genome shotgun (WGS) entry which is preliminary data.</text>
</comment>